<feature type="region of interest" description="C-terminal hotdog fold" evidence="4">
    <location>
        <begin position="339"/>
        <end position="498"/>
    </location>
</feature>
<dbReference type="OrthoDB" id="329835at2759"/>
<feature type="region of interest" description="Disordered" evidence="5">
    <location>
        <begin position="34"/>
        <end position="53"/>
    </location>
</feature>
<dbReference type="GO" id="GO:0004312">
    <property type="term" value="F:fatty acid synthase activity"/>
    <property type="evidence" value="ECO:0007669"/>
    <property type="project" value="TreeGrafter"/>
</dbReference>
<feature type="active site" description="Proton donor; for dehydratase activity" evidence="4">
    <location>
        <position position="404"/>
    </location>
</feature>
<dbReference type="InterPro" id="IPR050091">
    <property type="entry name" value="PKS_NRPS_Biosynth_Enz"/>
</dbReference>
<accession>A0A9W9XLM8</accession>
<dbReference type="GO" id="GO:0044550">
    <property type="term" value="P:secondary metabolite biosynthetic process"/>
    <property type="evidence" value="ECO:0007669"/>
    <property type="project" value="TreeGrafter"/>
</dbReference>
<dbReference type="PANTHER" id="PTHR43775:SF20">
    <property type="entry name" value="HYBRID PKS-NRPS SYNTHETASE APDA"/>
    <property type="match status" value="1"/>
</dbReference>
<dbReference type="InterPro" id="IPR016039">
    <property type="entry name" value="Thiolase-like"/>
</dbReference>
<feature type="domain" description="PKS/mFAS DH" evidence="6">
    <location>
        <begin position="194"/>
        <end position="498"/>
    </location>
</feature>
<dbReference type="PROSITE" id="PS52019">
    <property type="entry name" value="PKS_MFAS_DH"/>
    <property type="match status" value="1"/>
</dbReference>
<evidence type="ECO:0000256" key="1">
    <source>
        <dbReference type="ARBA" id="ARBA00022450"/>
    </source>
</evidence>
<feature type="region of interest" description="N-terminal hotdog fold" evidence="4">
    <location>
        <begin position="194"/>
        <end position="316"/>
    </location>
</feature>
<evidence type="ECO:0000256" key="3">
    <source>
        <dbReference type="ARBA" id="ARBA00022679"/>
    </source>
</evidence>
<dbReference type="EMBL" id="JAPWDS010000006">
    <property type="protein sequence ID" value="KAJ5494795.1"/>
    <property type="molecule type" value="Genomic_DNA"/>
</dbReference>
<dbReference type="GO" id="GO:0016787">
    <property type="term" value="F:hydrolase activity"/>
    <property type="evidence" value="ECO:0007669"/>
    <property type="project" value="UniProtKB-KW"/>
</dbReference>
<dbReference type="Pfam" id="PF00698">
    <property type="entry name" value="Acyl_transf_1"/>
    <property type="match status" value="1"/>
</dbReference>
<evidence type="ECO:0000259" key="6">
    <source>
        <dbReference type="PROSITE" id="PS52019"/>
    </source>
</evidence>
<name>A0A9W9XLM8_9EURO</name>
<sequence length="641" mass="70063">MPNPVAQQEFINATYQKAGLDLSKLADRPQYFEAHGTGTPAGDQWKPRPSAPPSLDLASGLIEPQPMPLCITNPLNLLSNELSARVKPFYTNLRIVQEAQQWPEVQTGDLRCASVNGFGFGAKKLEDVSQNSSDFMTISSSQATSEGKPRLLGVFTGQGAQWATMGADLLRSSPLFSGCIDKLQSALNTLPAEHTALSQPLCTAVQVALVTLLKAAQIDLTAVVGHSSGEIAAAHAAGYLSAEDSIRIAYYRGFFLKLAGSEDGAQGGMMAVGTSHEDAEELCELPSLRGRICIAARNSPSSLTLSGDLDAIEEAKEILEDEQKFARLLKVDKVYHSHHMKPCFEPYVAALKTCDVKVLACYTGPFQTLSNTSRRLDKALGTLGVPKADGKDAPSLIVHPGILDCAIQSIMLAFSYPGDGRLRTIYLPTKVDRLRINLAYCRESTLQSGAQLPFYSSMADNGGADLSGDIEVHSVGSSHTIIQLQGIHATPLDKSIAENDANIFSELTWGPEIPTGTNFTWEGDEHADDLDLSFLMEKVSYFYLRQIDAEFPKGKREGFEWRHGRLFDYIDHCLEYVASGTHPYAKKEWINDKREDILKIIDSIDLRILKAVGENMPNAIRGDMNILEAMMHGNMLNDFYA</sequence>
<dbReference type="InterPro" id="IPR016036">
    <property type="entry name" value="Malonyl_transacylase_ACP-bd"/>
</dbReference>
<reference evidence="7" key="2">
    <citation type="journal article" date="2023" name="IMA Fungus">
        <title>Comparative genomic study of the Penicillium genus elucidates a diverse pangenome and 15 lateral gene transfer events.</title>
        <authorList>
            <person name="Petersen C."/>
            <person name="Sorensen T."/>
            <person name="Nielsen M.R."/>
            <person name="Sondergaard T.E."/>
            <person name="Sorensen J.L."/>
            <person name="Fitzpatrick D.A."/>
            <person name="Frisvad J.C."/>
            <person name="Nielsen K.L."/>
        </authorList>
    </citation>
    <scope>NUCLEOTIDE SEQUENCE</scope>
    <source>
        <strain evidence="7">IBT 29495</strain>
    </source>
</reference>
<dbReference type="Gene3D" id="3.10.129.120">
    <property type="match status" value="1"/>
</dbReference>
<dbReference type="InterPro" id="IPR001227">
    <property type="entry name" value="Ac_transferase_dom_sf"/>
</dbReference>
<proteinExistence type="predicted"/>
<evidence type="ECO:0000256" key="4">
    <source>
        <dbReference type="PROSITE-ProRule" id="PRU01363"/>
    </source>
</evidence>
<evidence type="ECO:0000313" key="7">
    <source>
        <dbReference type="EMBL" id="KAJ5494795.1"/>
    </source>
</evidence>
<dbReference type="PANTHER" id="PTHR43775">
    <property type="entry name" value="FATTY ACID SYNTHASE"/>
    <property type="match status" value="1"/>
</dbReference>
<dbReference type="InterPro" id="IPR049551">
    <property type="entry name" value="PKS_DH_C"/>
</dbReference>
<dbReference type="AlphaFoldDB" id="A0A9W9XLM8"/>
<keyword evidence="3 7" id="KW-0808">Transferase</keyword>
<dbReference type="Pfam" id="PF14765">
    <property type="entry name" value="PS-DH"/>
    <property type="match status" value="1"/>
</dbReference>
<keyword evidence="8" id="KW-1185">Reference proteome</keyword>
<dbReference type="Gene3D" id="3.40.47.10">
    <property type="match status" value="1"/>
</dbReference>
<dbReference type="InterPro" id="IPR016035">
    <property type="entry name" value="Acyl_Trfase/lysoPLipase"/>
</dbReference>
<evidence type="ECO:0000256" key="2">
    <source>
        <dbReference type="ARBA" id="ARBA00022553"/>
    </source>
</evidence>
<keyword evidence="2" id="KW-0597">Phosphoprotein</keyword>
<dbReference type="Gene3D" id="3.40.366.10">
    <property type="entry name" value="Malonyl-Coenzyme A Acyl Carrier Protein, domain 2"/>
    <property type="match status" value="1"/>
</dbReference>
<keyword evidence="1" id="KW-0596">Phosphopantetheine</keyword>
<keyword evidence="7" id="KW-0378">Hydrolase</keyword>
<evidence type="ECO:0000313" key="8">
    <source>
        <dbReference type="Proteomes" id="UP001149954"/>
    </source>
</evidence>
<comment type="caution">
    <text evidence="7">The sequence shown here is derived from an EMBL/GenBank/DDBJ whole genome shotgun (WGS) entry which is preliminary data.</text>
</comment>
<dbReference type="InterPro" id="IPR014043">
    <property type="entry name" value="Acyl_transferase_dom"/>
</dbReference>
<dbReference type="InterPro" id="IPR049900">
    <property type="entry name" value="PKS_mFAS_DH"/>
</dbReference>
<organism evidence="7 8">
    <name type="scientific">Penicillium fimorum</name>
    <dbReference type="NCBI Taxonomy" id="1882269"/>
    <lineage>
        <taxon>Eukaryota</taxon>
        <taxon>Fungi</taxon>
        <taxon>Dikarya</taxon>
        <taxon>Ascomycota</taxon>
        <taxon>Pezizomycotina</taxon>
        <taxon>Eurotiomycetes</taxon>
        <taxon>Eurotiomycetidae</taxon>
        <taxon>Eurotiales</taxon>
        <taxon>Aspergillaceae</taxon>
        <taxon>Penicillium</taxon>
    </lineage>
</organism>
<gene>
    <name evidence="7" type="ORF">N7463_010882</name>
</gene>
<feature type="active site" description="Proton acceptor; for dehydratase activity" evidence="4">
    <location>
        <position position="226"/>
    </location>
</feature>
<dbReference type="SUPFAM" id="SSF55048">
    <property type="entry name" value="Probable ACP-binding domain of malonyl-CoA ACP transacylase"/>
    <property type="match status" value="1"/>
</dbReference>
<protein>
    <submittedName>
        <fullName evidence="7">Acyl transferase/acyl hydrolase/lysophospholipase</fullName>
    </submittedName>
</protein>
<dbReference type="GO" id="GO:0006633">
    <property type="term" value="P:fatty acid biosynthetic process"/>
    <property type="evidence" value="ECO:0007669"/>
    <property type="project" value="TreeGrafter"/>
</dbReference>
<reference evidence="7" key="1">
    <citation type="submission" date="2022-12" db="EMBL/GenBank/DDBJ databases">
        <authorList>
            <person name="Petersen C."/>
        </authorList>
    </citation>
    <scope>NUCLEOTIDE SEQUENCE</scope>
    <source>
        <strain evidence="7">IBT 29495</strain>
    </source>
</reference>
<dbReference type="SUPFAM" id="SSF52151">
    <property type="entry name" value="FabD/lysophospholipase-like"/>
    <property type="match status" value="1"/>
</dbReference>
<dbReference type="SMART" id="SM00827">
    <property type="entry name" value="PKS_AT"/>
    <property type="match status" value="1"/>
</dbReference>
<dbReference type="Proteomes" id="UP001149954">
    <property type="component" value="Unassembled WGS sequence"/>
</dbReference>
<evidence type="ECO:0000256" key="5">
    <source>
        <dbReference type="SAM" id="MobiDB-lite"/>
    </source>
</evidence>
<dbReference type="SUPFAM" id="SSF53901">
    <property type="entry name" value="Thiolase-like"/>
    <property type="match status" value="1"/>
</dbReference>